<organism evidence="2 3">
    <name type="scientific">Pseudobutyrivibrio xylanivorans</name>
    <dbReference type="NCBI Taxonomy" id="185007"/>
    <lineage>
        <taxon>Bacteria</taxon>
        <taxon>Bacillati</taxon>
        <taxon>Bacillota</taxon>
        <taxon>Clostridia</taxon>
        <taxon>Lachnospirales</taxon>
        <taxon>Lachnospiraceae</taxon>
        <taxon>Pseudobutyrivibrio</taxon>
    </lineage>
</organism>
<protein>
    <recommendedName>
        <fullName evidence="4">DUF4446 family protein</fullName>
    </recommendedName>
</protein>
<dbReference type="RefSeq" id="WP_028247164.1">
    <property type="nucleotide sequence ID" value="NZ_FMWK01000015.1"/>
</dbReference>
<name>A0A1G5S2W6_PSEXY</name>
<proteinExistence type="predicted"/>
<evidence type="ECO:0000256" key="1">
    <source>
        <dbReference type="SAM" id="Phobius"/>
    </source>
</evidence>
<evidence type="ECO:0000313" key="3">
    <source>
        <dbReference type="Proteomes" id="UP000199428"/>
    </source>
</evidence>
<evidence type="ECO:0000313" key="2">
    <source>
        <dbReference type="EMBL" id="SCZ80653.1"/>
    </source>
</evidence>
<evidence type="ECO:0008006" key="4">
    <source>
        <dbReference type="Google" id="ProtNLM"/>
    </source>
</evidence>
<keyword evidence="1" id="KW-0472">Membrane</keyword>
<keyword evidence="1" id="KW-0812">Transmembrane</keyword>
<dbReference type="Proteomes" id="UP000199428">
    <property type="component" value="Unassembled WGS sequence"/>
</dbReference>
<keyword evidence="1" id="KW-1133">Transmembrane helix</keyword>
<dbReference type="Pfam" id="PF14584">
    <property type="entry name" value="DUF4446"/>
    <property type="match status" value="1"/>
</dbReference>
<gene>
    <name evidence="2" type="ORF">SAMN02910350_02404</name>
</gene>
<accession>A0A1G5S2W6</accession>
<sequence>MIEQYLGFSSDYILLGLAALVLILIILLIVFIVQMSKLKKRYKIFMEGSTARSLEDTLIYRLEQVDELIEANASNERNIDTIFKNMQPCFQKIGLVKYDAFNEMGGKLSFSLCLLNELNSGFIINAMHSREGCYTYVKEIIDGNSIIQLAEEEEKALQQALGDN</sequence>
<dbReference type="EMBL" id="FMWK01000015">
    <property type="protein sequence ID" value="SCZ80653.1"/>
    <property type="molecule type" value="Genomic_DNA"/>
</dbReference>
<dbReference type="InterPro" id="IPR027981">
    <property type="entry name" value="DUF4446"/>
</dbReference>
<dbReference type="AlphaFoldDB" id="A0A1G5S2W6"/>
<feature type="transmembrane region" description="Helical" evidence="1">
    <location>
        <begin position="12"/>
        <end position="33"/>
    </location>
</feature>
<reference evidence="2 3" key="1">
    <citation type="submission" date="2016-10" db="EMBL/GenBank/DDBJ databases">
        <authorList>
            <person name="de Groot N.N."/>
        </authorList>
    </citation>
    <scope>NUCLEOTIDE SEQUENCE [LARGE SCALE GENOMIC DNA]</scope>
    <source>
        <strain evidence="2 3">DSM 10317</strain>
    </source>
</reference>